<evidence type="ECO:0000313" key="3">
    <source>
        <dbReference type="Proteomes" id="UP001594288"/>
    </source>
</evidence>
<dbReference type="Proteomes" id="UP001594288">
    <property type="component" value="Unassembled WGS sequence"/>
</dbReference>
<dbReference type="PANTHER" id="PTHR43265:SF1">
    <property type="entry name" value="ESTERASE ESTD"/>
    <property type="match status" value="1"/>
</dbReference>
<keyword evidence="3" id="KW-1185">Reference proteome</keyword>
<dbReference type="EMBL" id="JBHPEI010000005">
    <property type="protein sequence ID" value="MFC1799414.1"/>
    <property type="molecule type" value="Genomic_DNA"/>
</dbReference>
<sequence length="263" mass="29074">MEEIQIRFENEKQALVGMIHLPDAKPPYPCAVFLHGYTGNRIGEHRLLVKAARELSGSGIACLRFDFRGSGESEGDFADVTLEGEISDARAAINFLSDFKGIDGERIGLIGIGFGGSVAACISADNEVNSIALWAPSGFVDYLVERGGEVVKDPYAWLPPNFKEAVKERGRVDIGGFLRGKGFFESIKTLDPMRDIARYGGPVLFIHGSEDQVTSPVNSELMYDNVKGRRQLIIIDDADHTFSSVRWERQVIDATRAWFEETL</sequence>
<protein>
    <submittedName>
        <fullName evidence="2">Alpha/beta hydrolase</fullName>
    </submittedName>
</protein>
<gene>
    <name evidence="2" type="ORF">ACFL2Z_00670</name>
</gene>
<dbReference type="InterPro" id="IPR000073">
    <property type="entry name" value="AB_hydrolase_1"/>
</dbReference>
<dbReference type="PANTHER" id="PTHR43265">
    <property type="entry name" value="ESTERASE ESTD"/>
    <property type="match status" value="1"/>
</dbReference>
<feature type="domain" description="AB hydrolase-1" evidence="1">
    <location>
        <begin position="32"/>
        <end position="249"/>
    </location>
</feature>
<dbReference type="InterPro" id="IPR029058">
    <property type="entry name" value="AB_hydrolase_fold"/>
</dbReference>
<organism evidence="2 3">
    <name type="scientific">Eiseniibacteriota bacterium</name>
    <dbReference type="NCBI Taxonomy" id="2212470"/>
    <lineage>
        <taxon>Bacteria</taxon>
        <taxon>Candidatus Eiseniibacteriota</taxon>
    </lineage>
</organism>
<reference evidence="2 3" key="1">
    <citation type="submission" date="2024-09" db="EMBL/GenBank/DDBJ databases">
        <authorList>
            <person name="D'Angelo T."/>
        </authorList>
    </citation>
    <scope>NUCLEOTIDE SEQUENCE [LARGE SCALE GENOMIC DNA]</scope>
    <source>
        <strain evidence="2">SAG AM-311-F02</strain>
    </source>
</reference>
<dbReference type="Pfam" id="PF12697">
    <property type="entry name" value="Abhydrolase_6"/>
    <property type="match status" value="1"/>
</dbReference>
<evidence type="ECO:0000313" key="2">
    <source>
        <dbReference type="EMBL" id="MFC1799414.1"/>
    </source>
</evidence>
<keyword evidence="2" id="KW-0378">Hydrolase</keyword>
<dbReference type="Gene3D" id="3.40.50.1820">
    <property type="entry name" value="alpha/beta hydrolase"/>
    <property type="match status" value="1"/>
</dbReference>
<evidence type="ECO:0000259" key="1">
    <source>
        <dbReference type="Pfam" id="PF12697"/>
    </source>
</evidence>
<name>A0ABV6YNE0_UNCEI</name>
<dbReference type="InterPro" id="IPR053145">
    <property type="entry name" value="AB_hydrolase_Est10"/>
</dbReference>
<dbReference type="GO" id="GO:0016787">
    <property type="term" value="F:hydrolase activity"/>
    <property type="evidence" value="ECO:0007669"/>
    <property type="project" value="UniProtKB-KW"/>
</dbReference>
<proteinExistence type="predicted"/>
<dbReference type="SUPFAM" id="SSF53474">
    <property type="entry name" value="alpha/beta-Hydrolases"/>
    <property type="match status" value="1"/>
</dbReference>
<comment type="caution">
    <text evidence="2">The sequence shown here is derived from an EMBL/GenBank/DDBJ whole genome shotgun (WGS) entry which is preliminary data.</text>
</comment>
<accession>A0ABV6YNE0</accession>